<dbReference type="Gene3D" id="3.40.1350.10">
    <property type="match status" value="1"/>
</dbReference>
<dbReference type="EMBL" id="PKRU02000037">
    <property type="protein sequence ID" value="RPD36746.1"/>
    <property type="molecule type" value="Genomic_DNA"/>
</dbReference>
<organism evidence="5 7">
    <name type="scientific">Candidatus Liberibacter solanacearum</name>
    <dbReference type="NCBI Taxonomy" id="556287"/>
    <lineage>
        <taxon>Bacteria</taxon>
        <taxon>Pseudomonadati</taxon>
        <taxon>Pseudomonadota</taxon>
        <taxon>Alphaproteobacteria</taxon>
        <taxon>Hyphomicrobiales</taxon>
        <taxon>Rhizobiaceae</taxon>
        <taxon>Liberibacter</taxon>
    </lineage>
</organism>
<evidence type="ECO:0000259" key="4">
    <source>
        <dbReference type="SMART" id="SM00990"/>
    </source>
</evidence>
<evidence type="ECO:0000256" key="1">
    <source>
        <dbReference type="ARBA" id="ARBA00001946"/>
    </source>
</evidence>
<name>A0A424FKR4_9HYPH</name>
<comment type="cofactor">
    <cofactor evidence="1">
        <name>Mg(2+)</name>
        <dbReference type="ChEBI" id="CHEBI:18420"/>
    </cofactor>
</comment>
<dbReference type="InterPro" id="IPR014883">
    <property type="entry name" value="VRR_NUC"/>
</dbReference>
<dbReference type="InterPro" id="IPR011856">
    <property type="entry name" value="tRNA_endonuc-like_dom_sf"/>
</dbReference>
<dbReference type="Proteomes" id="UP000236895">
    <property type="component" value="Unassembled WGS sequence"/>
</dbReference>
<evidence type="ECO:0000313" key="5">
    <source>
        <dbReference type="EMBL" id="RPD36746.1"/>
    </source>
</evidence>
<comment type="caution">
    <text evidence="5">The sequence shown here is derived from an EMBL/GenBank/DDBJ whole genome shotgun (WGS) entry which is preliminary data.</text>
</comment>
<dbReference type="EMBL" id="PKRU02000001">
    <property type="protein sequence ID" value="RPD37807.1"/>
    <property type="molecule type" value="Genomic_DNA"/>
</dbReference>
<evidence type="ECO:0000256" key="3">
    <source>
        <dbReference type="ARBA" id="ARBA00022801"/>
    </source>
</evidence>
<proteinExistence type="predicted"/>
<dbReference type="GO" id="GO:0003676">
    <property type="term" value="F:nucleic acid binding"/>
    <property type="evidence" value="ECO:0007669"/>
    <property type="project" value="InterPro"/>
</dbReference>
<protein>
    <submittedName>
        <fullName evidence="5">VRR-NUC domain-containing protein</fullName>
    </submittedName>
</protein>
<reference evidence="5 7" key="1">
    <citation type="submission" date="2018-11" db="EMBL/GenBank/DDBJ databases">
        <title>Genome Analysis of Haplotype D of Candidatus Liberibacter Solanacearum.</title>
        <authorList>
            <person name="Katsir L."/>
            <person name="Ruan Z."/>
            <person name="Santos Garcia D."/>
            <person name="Piasezky A."/>
            <person name="Jiang J."/>
            <person name="Sela N."/>
            <person name="Freilich S."/>
            <person name="Bahar O."/>
        </authorList>
    </citation>
    <scope>NUCLEOTIDE SEQUENCE [LARGE SCALE GENOMIC DNA]</scope>
    <source>
        <strain evidence="7">haplotype D1</strain>
        <strain evidence="5">ISR100</strain>
    </source>
</reference>
<evidence type="ECO:0000313" key="7">
    <source>
        <dbReference type="Proteomes" id="UP000236895"/>
    </source>
</evidence>
<keyword evidence="2" id="KW-0540">Nuclease</keyword>
<accession>A0A424FKR4</accession>
<dbReference type="GO" id="GO:0004518">
    <property type="term" value="F:nuclease activity"/>
    <property type="evidence" value="ECO:0007669"/>
    <property type="project" value="UniProtKB-KW"/>
</dbReference>
<gene>
    <name evidence="6" type="ORF">C0030_000020</name>
    <name evidence="5" type="ORF">C0030_006125</name>
</gene>
<dbReference type="SMART" id="SM00990">
    <property type="entry name" value="VRR_NUC"/>
    <property type="match status" value="1"/>
</dbReference>
<dbReference type="AlphaFoldDB" id="A0A424FKR4"/>
<dbReference type="RefSeq" id="WP_103847089.1">
    <property type="nucleotide sequence ID" value="NZ_PKRU02000001.1"/>
</dbReference>
<evidence type="ECO:0000256" key="2">
    <source>
        <dbReference type="ARBA" id="ARBA00022722"/>
    </source>
</evidence>
<feature type="domain" description="VRR-NUC" evidence="4">
    <location>
        <begin position="2"/>
        <end position="82"/>
    </location>
</feature>
<sequence length="95" mass="11207">MINEATIEKRLVKRAKENDFLVRKVCFINRRGCPDRLIITPNGTLFWVELKTSRGRLSHAQKHEISLLRKYHQRIEVLSSVEEVDAFLDLLARLY</sequence>
<evidence type="ECO:0000313" key="6">
    <source>
        <dbReference type="EMBL" id="RPD37807.1"/>
    </source>
</evidence>
<keyword evidence="3" id="KW-0378">Hydrolase</keyword>
<dbReference type="GO" id="GO:0016788">
    <property type="term" value="F:hydrolase activity, acting on ester bonds"/>
    <property type="evidence" value="ECO:0007669"/>
    <property type="project" value="InterPro"/>
</dbReference>